<feature type="compositionally biased region" description="Basic and acidic residues" evidence="1">
    <location>
        <begin position="43"/>
        <end position="52"/>
    </location>
</feature>
<sequence>MPGRTEGWEEGQEAEEDEAEEEEIIHNTQLSEKHLRSSGFIRSGEKPSTEFTRQLERNTEEVKTTFKTAVAQLRNDMIEITKKANEQAQQTSYTIQETAKTIEKTATTYRDALTSKPCEVQVPFATNGNIDPSTCAREAVKMRQVLIDVDNEADKAELQKATHSELVNKANVAIQKTDPKVKHEICAAKRLANGGILLEANSQDAVKWINQHSEVFTSTLSNGAIL</sequence>
<evidence type="ECO:0000256" key="1">
    <source>
        <dbReference type="SAM" id="MobiDB-lite"/>
    </source>
</evidence>
<name>A0A9P7GLW6_9AGAR</name>
<comment type="caution">
    <text evidence="2">The sequence shown here is derived from an EMBL/GenBank/DDBJ whole genome shotgun (WGS) entry which is preliminary data.</text>
</comment>
<feature type="compositionally biased region" description="Acidic residues" evidence="1">
    <location>
        <begin position="8"/>
        <end position="23"/>
    </location>
</feature>
<reference evidence="2" key="1">
    <citation type="submission" date="2021-02" db="EMBL/GenBank/DDBJ databases">
        <authorList>
            <person name="Nieuwenhuis M."/>
            <person name="Van De Peppel L.J.J."/>
        </authorList>
    </citation>
    <scope>NUCLEOTIDE SEQUENCE</scope>
    <source>
        <strain evidence="2">D49</strain>
    </source>
</reference>
<evidence type="ECO:0000313" key="3">
    <source>
        <dbReference type="Proteomes" id="UP000717328"/>
    </source>
</evidence>
<feature type="region of interest" description="Disordered" evidence="1">
    <location>
        <begin position="1"/>
        <end position="52"/>
    </location>
</feature>
<keyword evidence="3" id="KW-1185">Reference proteome</keyword>
<dbReference type="OrthoDB" id="2800503at2759"/>
<proteinExistence type="predicted"/>
<evidence type="ECO:0000313" key="2">
    <source>
        <dbReference type="EMBL" id="KAG5649705.1"/>
    </source>
</evidence>
<reference evidence="2" key="2">
    <citation type="submission" date="2021-10" db="EMBL/GenBank/DDBJ databases">
        <title>Phylogenomics reveals ancestral predisposition of the termite-cultivated fungus Termitomyces towards a domesticated lifestyle.</title>
        <authorList>
            <person name="Auxier B."/>
            <person name="Grum-Grzhimaylo A."/>
            <person name="Cardenas M.E."/>
            <person name="Lodge J.D."/>
            <person name="Laessoe T."/>
            <person name="Pedersen O."/>
            <person name="Smith M.E."/>
            <person name="Kuyper T.W."/>
            <person name="Franco-Molano E.A."/>
            <person name="Baroni T.J."/>
            <person name="Aanen D.K."/>
        </authorList>
    </citation>
    <scope>NUCLEOTIDE SEQUENCE</scope>
    <source>
        <strain evidence="2">D49</strain>
    </source>
</reference>
<organism evidence="2 3">
    <name type="scientific">Sphagnurus paluster</name>
    <dbReference type="NCBI Taxonomy" id="117069"/>
    <lineage>
        <taxon>Eukaryota</taxon>
        <taxon>Fungi</taxon>
        <taxon>Dikarya</taxon>
        <taxon>Basidiomycota</taxon>
        <taxon>Agaricomycotina</taxon>
        <taxon>Agaricomycetes</taxon>
        <taxon>Agaricomycetidae</taxon>
        <taxon>Agaricales</taxon>
        <taxon>Tricholomatineae</taxon>
        <taxon>Lyophyllaceae</taxon>
        <taxon>Sphagnurus</taxon>
    </lineage>
</organism>
<dbReference type="Proteomes" id="UP000717328">
    <property type="component" value="Unassembled WGS sequence"/>
</dbReference>
<accession>A0A9P7GLW6</accession>
<protein>
    <submittedName>
        <fullName evidence="2">Uncharacterized protein</fullName>
    </submittedName>
</protein>
<dbReference type="AlphaFoldDB" id="A0A9P7GLW6"/>
<gene>
    <name evidence="2" type="ORF">H0H81_002426</name>
</gene>
<dbReference type="EMBL" id="JABCKI010000766">
    <property type="protein sequence ID" value="KAG5649705.1"/>
    <property type="molecule type" value="Genomic_DNA"/>
</dbReference>